<evidence type="ECO:0000256" key="1">
    <source>
        <dbReference type="SAM" id="Phobius"/>
    </source>
</evidence>
<dbReference type="Proteomes" id="UP000253083">
    <property type="component" value="Unassembled WGS sequence"/>
</dbReference>
<sequence>MPNWLSEFLYVLALSKKTQWAIILGVVFFVGIHLLGLHVLSNFELQGPYANIQDVIVSKLAKKYDKAAWFSLISFLVLAYKCYRKDKKRFW</sequence>
<proteinExistence type="predicted"/>
<keyword evidence="1" id="KW-1133">Transmembrane helix</keyword>
<accession>A0A395JGU5</accession>
<name>A0A395JGU5_9GAMM</name>
<dbReference type="EMBL" id="QNRT01000005">
    <property type="protein sequence ID" value="RBP48951.1"/>
    <property type="molecule type" value="Genomic_DNA"/>
</dbReference>
<feature type="transmembrane region" description="Helical" evidence="1">
    <location>
        <begin position="20"/>
        <end position="40"/>
    </location>
</feature>
<evidence type="ECO:0000313" key="2">
    <source>
        <dbReference type="EMBL" id="RBP48951.1"/>
    </source>
</evidence>
<dbReference type="InParanoid" id="A0A395JGU5"/>
<comment type="caution">
    <text evidence="2">The sequence shown here is derived from an EMBL/GenBank/DDBJ whole genome shotgun (WGS) entry which is preliminary data.</text>
</comment>
<feature type="transmembrane region" description="Helical" evidence="1">
    <location>
        <begin position="67"/>
        <end position="83"/>
    </location>
</feature>
<keyword evidence="1" id="KW-0472">Membrane</keyword>
<keyword evidence="3" id="KW-1185">Reference proteome</keyword>
<reference evidence="2 3" key="1">
    <citation type="submission" date="2018-06" db="EMBL/GenBank/DDBJ databases">
        <title>Genomic Encyclopedia of Type Strains, Phase IV (KMG-IV): sequencing the most valuable type-strain genomes for metagenomic binning, comparative biology and taxonomic classification.</title>
        <authorList>
            <person name="Goeker M."/>
        </authorList>
    </citation>
    <scope>NUCLEOTIDE SEQUENCE [LARGE SCALE GENOMIC DNA]</scope>
    <source>
        <strain evidence="2 3">DSM 24032</strain>
    </source>
</reference>
<organism evidence="2 3">
    <name type="scientific">Arenicella xantha</name>
    <dbReference type="NCBI Taxonomy" id="644221"/>
    <lineage>
        <taxon>Bacteria</taxon>
        <taxon>Pseudomonadati</taxon>
        <taxon>Pseudomonadota</taxon>
        <taxon>Gammaproteobacteria</taxon>
        <taxon>Arenicellales</taxon>
        <taxon>Arenicellaceae</taxon>
        <taxon>Arenicella</taxon>
    </lineage>
</organism>
<dbReference type="RefSeq" id="WP_113955537.1">
    <property type="nucleotide sequence ID" value="NZ_QNRT01000005.1"/>
</dbReference>
<evidence type="ECO:0000313" key="3">
    <source>
        <dbReference type="Proteomes" id="UP000253083"/>
    </source>
</evidence>
<protein>
    <submittedName>
        <fullName evidence="2">Uncharacterized protein</fullName>
    </submittedName>
</protein>
<dbReference type="OrthoDB" id="6926704at2"/>
<dbReference type="AlphaFoldDB" id="A0A395JGU5"/>
<keyword evidence="1" id="KW-0812">Transmembrane</keyword>
<gene>
    <name evidence="2" type="ORF">DFR28_105291</name>
</gene>